<evidence type="ECO:0000313" key="3">
    <source>
        <dbReference type="Proteomes" id="UP000179243"/>
    </source>
</evidence>
<protein>
    <recommendedName>
        <fullName evidence="1">Glycoside hydrolase 123 N-terminal domain-containing protein</fullName>
    </recommendedName>
</protein>
<evidence type="ECO:0000313" key="2">
    <source>
        <dbReference type="EMBL" id="OGJ99772.1"/>
    </source>
</evidence>
<accession>A0A1F7EZP2</accession>
<gene>
    <name evidence="2" type="ORF">A2519_12565</name>
</gene>
<name>A0A1F7EZP2_UNCRA</name>
<proteinExistence type="predicted"/>
<sequence length="670" mass="76185">MTFILILFLLLAGVPSHGFTVWFAGDGFRVDAVTGKAFEAGPIYPDPLSGDYKKVNAVWNGKRVSLQAGRNEAASFQIIVEREKEPAVKGLVIEISDLTGKNGNILTRSKYIALFRQWYLQVKEPSIQKTFKYFHSFGNGWYPDPLVPLDNPAVDKNFLFPVDIPSEVNKIGNEQRVQGFWVDLFVPENTSVGEYTATVTIKAQGIASKKIPIEFTVLNYTIPSVNHVMVGGMTYGGRWLSRMGPYYPQRLFSIAKQHRIQFEPTGMAPPWVNGELIWSPVNDSAFNFDKVMGPVLDGSLFTEKYGYFGPNQGVPFEQFLLPFHVPTQKDSVLGDCYPPAPFYLPSKGKPPLENRAFVQAFQKILRDFEKHFREKGWTQTQAILFVNNFLDEPRGRDLWISPDGDRHGGYSFIRWMGETINQAGLKDRKWVLFRNDLGDVKSVGEWIPGWNLDSIFSMIGPITDIFNICASPKYFPVKYMADYVNKHKKQAMFYFSCTSGEPAFPPAMLDMETNGYALWSWISWRYGLRGGLHWDIMVWGGRDGATGWEKAFSGWHGDGWMEQEGGDCFGYYNIQGLIYNGRYIGIPDEPIHSIRLKSMRRGEQDYEYLWLLAQKDGNSVRADSIVRSVVPRALDDGWEDFNAAMGKQGAWLHDPAQIDIIRKRLQTMLP</sequence>
<dbReference type="AlphaFoldDB" id="A0A1F7EZP2"/>
<dbReference type="Proteomes" id="UP000179243">
    <property type="component" value="Unassembled WGS sequence"/>
</dbReference>
<dbReference type="InterPro" id="IPR053850">
    <property type="entry name" value="Glyco_hydro_123_N_2"/>
</dbReference>
<organism evidence="2 3">
    <name type="scientific">Candidatus Raymondbacteria bacterium RIFOXYD12_FULL_49_13</name>
    <dbReference type="NCBI Taxonomy" id="1817890"/>
    <lineage>
        <taxon>Bacteria</taxon>
        <taxon>Raymondiibacteriota</taxon>
    </lineage>
</organism>
<comment type="caution">
    <text evidence="2">The sequence shown here is derived from an EMBL/GenBank/DDBJ whole genome shotgun (WGS) entry which is preliminary data.</text>
</comment>
<feature type="domain" description="Glycoside hydrolase 123 N-terminal" evidence="1">
    <location>
        <begin position="60"/>
        <end position="202"/>
    </location>
</feature>
<evidence type="ECO:0000259" key="1">
    <source>
        <dbReference type="Pfam" id="PF22680"/>
    </source>
</evidence>
<dbReference type="Pfam" id="PF22680">
    <property type="entry name" value="Glyco_hydro_123_N_2"/>
    <property type="match status" value="1"/>
</dbReference>
<dbReference type="EMBL" id="MFYX01000159">
    <property type="protein sequence ID" value="OGJ99772.1"/>
    <property type="molecule type" value="Genomic_DNA"/>
</dbReference>
<reference evidence="2 3" key="1">
    <citation type="journal article" date="2016" name="Nat. Commun.">
        <title>Thousands of microbial genomes shed light on interconnected biogeochemical processes in an aquifer system.</title>
        <authorList>
            <person name="Anantharaman K."/>
            <person name="Brown C.T."/>
            <person name="Hug L.A."/>
            <person name="Sharon I."/>
            <person name="Castelle C.J."/>
            <person name="Probst A.J."/>
            <person name="Thomas B.C."/>
            <person name="Singh A."/>
            <person name="Wilkins M.J."/>
            <person name="Karaoz U."/>
            <person name="Brodie E.L."/>
            <person name="Williams K.H."/>
            <person name="Hubbard S.S."/>
            <person name="Banfield J.F."/>
        </authorList>
    </citation>
    <scope>NUCLEOTIDE SEQUENCE [LARGE SCALE GENOMIC DNA]</scope>
</reference>